<dbReference type="GO" id="GO:0046872">
    <property type="term" value="F:metal ion binding"/>
    <property type="evidence" value="ECO:0007669"/>
    <property type="project" value="UniProtKB-KW"/>
</dbReference>
<feature type="compositionally biased region" description="Low complexity" evidence="4">
    <location>
        <begin position="309"/>
        <end position="318"/>
    </location>
</feature>
<feature type="region of interest" description="Disordered" evidence="4">
    <location>
        <begin position="726"/>
        <end position="749"/>
    </location>
</feature>
<feature type="region of interest" description="Disordered" evidence="4">
    <location>
        <begin position="403"/>
        <end position="441"/>
    </location>
</feature>
<feature type="compositionally biased region" description="Low complexity" evidence="4">
    <location>
        <begin position="726"/>
        <end position="738"/>
    </location>
</feature>
<feature type="compositionally biased region" description="Pro residues" evidence="4">
    <location>
        <begin position="56"/>
        <end position="67"/>
    </location>
</feature>
<evidence type="ECO:0000256" key="4">
    <source>
        <dbReference type="SAM" id="MobiDB-lite"/>
    </source>
</evidence>
<feature type="region of interest" description="Disordered" evidence="4">
    <location>
        <begin position="1"/>
        <end position="93"/>
    </location>
</feature>
<evidence type="ECO:0000256" key="3">
    <source>
        <dbReference type="ARBA" id="ARBA00023242"/>
    </source>
</evidence>
<keyword evidence="7" id="KW-1185">Reference proteome</keyword>
<dbReference type="EMBL" id="SOZI01000015">
    <property type="protein sequence ID" value="TNY23130.1"/>
    <property type="molecule type" value="Genomic_DNA"/>
</dbReference>
<dbReference type="Pfam" id="PF02373">
    <property type="entry name" value="JmjC"/>
    <property type="match status" value="1"/>
</dbReference>
<feature type="region of interest" description="Disordered" evidence="4">
    <location>
        <begin position="293"/>
        <end position="352"/>
    </location>
</feature>
<dbReference type="GO" id="GO:0031490">
    <property type="term" value="F:chromatin DNA binding"/>
    <property type="evidence" value="ECO:0007669"/>
    <property type="project" value="TreeGrafter"/>
</dbReference>
<feature type="compositionally biased region" description="Low complexity" evidence="4">
    <location>
        <begin position="68"/>
        <end position="85"/>
    </location>
</feature>
<evidence type="ECO:0000313" key="7">
    <source>
        <dbReference type="Proteomes" id="UP000311382"/>
    </source>
</evidence>
<comment type="caution">
    <text evidence="6">The sequence shown here is derived from an EMBL/GenBank/DDBJ whole genome shotgun (WGS) entry which is preliminary data.</text>
</comment>
<comment type="subcellular location">
    <subcellularLocation>
        <location evidence="1">Nucleus</location>
    </subcellularLocation>
</comment>
<dbReference type="GO" id="GO:0003712">
    <property type="term" value="F:transcription coregulator activity"/>
    <property type="evidence" value="ECO:0007669"/>
    <property type="project" value="TreeGrafter"/>
</dbReference>
<dbReference type="GO" id="GO:0000785">
    <property type="term" value="C:chromatin"/>
    <property type="evidence" value="ECO:0007669"/>
    <property type="project" value="TreeGrafter"/>
</dbReference>
<evidence type="ECO:0000313" key="6">
    <source>
        <dbReference type="EMBL" id="TNY23130.1"/>
    </source>
</evidence>
<organism evidence="6 7">
    <name type="scientific">Rhodotorula diobovata</name>
    <dbReference type="NCBI Taxonomy" id="5288"/>
    <lineage>
        <taxon>Eukaryota</taxon>
        <taxon>Fungi</taxon>
        <taxon>Dikarya</taxon>
        <taxon>Basidiomycota</taxon>
        <taxon>Pucciniomycotina</taxon>
        <taxon>Microbotryomycetes</taxon>
        <taxon>Sporidiobolales</taxon>
        <taxon>Sporidiobolaceae</taxon>
        <taxon>Rhodotorula</taxon>
    </lineage>
</organism>
<evidence type="ECO:0000259" key="5">
    <source>
        <dbReference type="PROSITE" id="PS51184"/>
    </source>
</evidence>
<feature type="domain" description="JmjC" evidence="5">
    <location>
        <begin position="476"/>
        <end position="676"/>
    </location>
</feature>
<reference evidence="6 7" key="1">
    <citation type="submission" date="2019-03" db="EMBL/GenBank/DDBJ databases">
        <title>Rhodosporidium diobovatum UCD-FST 08-225 genome sequencing, assembly, and annotation.</title>
        <authorList>
            <person name="Fakankun I.U."/>
            <person name="Fristensky B."/>
            <person name="Levin D.B."/>
        </authorList>
    </citation>
    <scope>NUCLEOTIDE SEQUENCE [LARGE SCALE GENOMIC DNA]</scope>
    <source>
        <strain evidence="6 7">UCD-FST 08-225</strain>
    </source>
</reference>
<dbReference type="GO" id="GO:0000118">
    <property type="term" value="C:histone deacetylase complex"/>
    <property type="evidence" value="ECO:0007669"/>
    <property type="project" value="TreeGrafter"/>
</dbReference>
<dbReference type="AlphaFoldDB" id="A0A5C5G1X5"/>
<keyword evidence="3" id="KW-0539">Nucleus</keyword>
<dbReference type="SUPFAM" id="SSF51197">
    <property type="entry name" value="Clavaminate synthase-like"/>
    <property type="match status" value="1"/>
</dbReference>
<gene>
    <name evidence="6" type="ORF">DMC30DRAFT_444664</name>
</gene>
<keyword evidence="2" id="KW-0479">Metal-binding</keyword>
<dbReference type="InterPro" id="IPR045109">
    <property type="entry name" value="LSDs-like"/>
</dbReference>
<dbReference type="PANTHER" id="PTHR12549">
    <property type="entry name" value="JMJC DOMAIN-CONTAINING HISTONE DEMETHYLATION PROTEIN"/>
    <property type="match status" value="1"/>
</dbReference>
<evidence type="ECO:0000256" key="1">
    <source>
        <dbReference type="ARBA" id="ARBA00004123"/>
    </source>
</evidence>
<dbReference type="OrthoDB" id="1667110at2759"/>
<feature type="compositionally biased region" description="Low complexity" evidence="4">
    <location>
        <begin position="426"/>
        <end position="441"/>
    </location>
</feature>
<dbReference type="Proteomes" id="UP000311382">
    <property type="component" value="Unassembled WGS sequence"/>
</dbReference>
<accession>A0A5C5G1X5</accession>
<dbReference type="PROSITE" id="PS51184">
    <property type="entry name" value="JMJC"/>
    <property type="match status" value="1"/>
</dbReference>
<dbReference type="STRING" id="5288.A0A5C5G1X5"/>
<evidence type="ECO:0000256" key="2">
    <source>
        <dbReference type="ARBA" id="ARBA00022723"/>
    </source>
</evidence>
<dbReference type="InterPro" id="IPR003347">
    <property type="entry name" value="JmjC_dom"/>
</dbReference>
<dbReference type="Gene3D" id="2.60.120.650">
    <property type="entry name" value="Cupin"/>
    <property type="match status" value="1"/>
</dbReference>
<dbReference type="SMART" id="SM00558">
    <property type="entry name" value="JmjC"/>
    <property type="match status" value="1"/>
</dbReference>
<feature type="compositionally biased region" description="Basic residues" evidence="4">
    <location>
        <begin position="324"/>
        <end position="333"/>
    </location>
</feature>
<dbReference type="PANTHER" id="PTHR12549:SF38">
    <property type="entry name" value="JMJC DOMAIN-CONTAINING HISTONE DEMETHYLASE 2, ISOFORM A"/>
    <property type="match status" value="1"/>
</dbReference>
<proteinExistence type="predicted"/>
<sequence>MPPRLDGGHPLLPWSLAPPTVSPPLGSPLPTRAPSVAHPQAALAHFPPIATAATPQPQPESPPPPPRASSSLNPLAPLALAGPHLIPDHDTNNDLEAAKHGKYGYLVQNLPCSTTRASSPLRPVLASLKCQPCVSKSPGSSCAFAGLRSFPLSKGGTPLPFPVFRDADPLPSNDDPPHFPTSFNAPFTPPIAAHLKSTAAAHLPPTLRAELAHALLPSAAHRHDPSRSWTPLSRIPAAELRRLIDAMERWTADHPPGEEKGWVRLPPEWLDAHRVGSGEKEEGRRYLRFDAGVVPPRLDDDGDDEGEGAEAARGAQREPQGVRASRRRRRRRAAPCPALDDDEVEREPAVPTSAERALLAAGGAGTLPPHASLSLPAAVHPLSQLALFRALWSQGEPLVVDLSPVPVPSRPSPSSTGPAPSPDPPSAATAPAATSTSGTPRLAWTPALLARRYGHQRCSVGSNDWPAAEDFKDEYPDLWHDQFMDVLPAGSLTRRDGVLNLSAHTPLNACPPDLGPKGYFSEISCDDEGGQGSTKLHKDVADAVNVLLWASDAPDGGPGVAIWDLYRAEDADKVRDFLYGHVARLEGWKDADEARRRVDDPIHTQRFFLTRPLRAALLASHGVRSFRIHQRPGQAVLVPAGCAHQVMNAADCIKVATDFVSAENVARCWKVTDEFRAQTKDKVLWRSDVLQLKSMLLWAWYSAERFDRAPGGAGVKMEDEVEVSSSGANGAKGVAGAAAKDDAMDVDAV</sequence>
<dbReference type="GO" id="GO:0006357">
    <property type="term" value="P:regulation of transcription by RNA polymerase II"/>
    <property type="evidence" value="ECO:0007669"/>
    <property type="project" value="TreeGrafter"/>
</dbReference>
<protein>
    <recommendedName>
        <fullName evidence="5">JmjC domain-containing protein</fullName>
    </recommendedName>
</protein>
<name>A0A5C5G1X5_9BASI</name>
<dbReference type="GO" id="GO:0032454">
    <property type="term" value="F:histone H3K9 demethylase activity"/>
    <property type="evidence" value="ECO:0007669"/>
    <property type="project" value="InterPro"/>
</dbReference>